<dbReference type="GO" id="GO:0016814">
    <property type="term" value="F:hydrolase activity, acting on carbon-nitrogen (but not peptide) bonds, in cyclic amidines"/>
    <property type="evidence" value="ECO:0007669"/>
    <property type="project" value="TreeGrafter"/>
</dbReference>
<dbReference type="InterPro" id="IPR013108">
    <property type="entry name" value="Amidohydro_3"/>
</dbReference>
<evidence type="ECO:0000256" key="1">
    <source>
        <dbReference type="ARBA" id="ARBA00022723"/>
    </source>
</evidence>
<accession>A0A1A5JAI8</accession>
<feature type="domain" description="Amidohydrolase 3" evidence="3">
    <location>
        <begin position="58"/>
        <end position="402"/>
    </location>
</feature>
<dbReference type="FunFam" id="3.20.20.140:FF:000019">
    <property type="entry name" value="Cytosine deaminase"/>
    <property type="match status" value="1"/>
</dbReference>
<dbReference type="NCBIfam" id="NF004636">
    <property type="entry name" value="PRK05985.1"/>
    <property type="match status" value="1"/>
</dbReference>
<evidence type="ECO:0000256" key="2">
    <source>
        <dbReference type="ARBA" id="ARBA00022801"/>
    </source>
</evidence>
<evidence type="ECO:0000313" key="4">
    <source>
        <dbReference type="EMBL" id="OBP70497.1"/>
    </source>
</evidence>
<sequence length="418" mass="43886">MAPMSEQAILSEQTIFRNAKLADGSLADLFVTGGRFRAIAPAGKAPPADFAAIDPADIDLSGQLVVPAFVEGHIHLDTSFYGDAWRPHIPCTNGFDVRERVAFQARNLAAAAPMAERAENQLELCIGNGSLAMRSHVMVDASVGLSHVETILAVREKYRDLIDIQLVAFPKSGILSSPGTAELLDEALKLGCDLIGGLDPASFDRDVNGHLDVVFALAQKHGAGVDIHLHDGGALGLFQVEEIAARTKALGMAGHVAVSHAYGLGDIPADALAKAGATLAAAGVAIMTNAPGNHAFPPVAALRQAGVTVFSGSDNIRDSWWPYGDGDMLNRANMIGYRSGFYEDRELEAAFDVVTHAGARALGLADYGIAVGASADFVAIPAQHVPEAVVAVPKDRTVYRRGKAMARVGKMLGVSTSH</sequence>
<protein>
    <submittedName>
        <fullName evidence="4">Cytosine deaminase</fullName>
    </submittedName>
</protein>
<dbReference type="InterPro" id="IPR032466">
    <property type="entry name" value="Metal_Hydrolase"/>
</dbReference>
<dbReference type="PANTHER" id="PTHR32027">
    <property type="entry name" value="CYTOSINE DEAMINASE"/>
    <property type="match status" value="1"/>
</dbReference>
<dbReference type="AlphaFoldDB" id="A0A1A5JAI8"/>
<dbReference type="Gene3D" id="3.20.20.140">
    <property type="entry name" value="Metal-dependent hydrolases"/>
    <property type="match status" value="1"/>
</dbReference>
<dbReference type="EMBL" id="LZTJ01000033">
    <property type="protein sequence ID" value="OBP70497.1"/>
    <property type="molecule type" value="Genomic_DNA"/>
</dbReference>
<gene>
    <name evidence="4" type="ORF">BAE39_23155</name>
</gene>
<evidence type="ECO:0000259" key="3">
    <source>
        <dbReference type="Pfam" id="PF07969"/>
    </source>
</evidence>
<reference evidence="5" key="1">
    <citation type="submission" date="2016-06" db="EMBL/GenBank/DDBJ databases">
        <title>NZP2037 Pacbio-Illumina hybrid assembly.</title>
        <authorList>
            <person name="Ramsay J.P."/>
        </authorList>
    </citation>
    <scope>NUCLEOTIDE SEQUENCE [LARGE SCALE GENOMIC DNA]</scope>
    <source>
        <strain evidence="5">R7ANS::ICEMlSym2042</strain>
    </source>
</reference>
<keyword evidence="2" id="KW-0378">Hydrolase</keyword>
<proteinExistence type="predicted"/>
<dbReference type="Proteomes" id="UP000093748">
    <property type="component" value="Unassembled WGS sequence"/>
</dbReference>
<dbReference type="Gene3D" id="2.30.40.10">
    <property type="entry name" value="Urease, subunit C, domain 1"/>
    <property type="match status" value="1"/>
</dbReference>
<dbReference type="SUPFAM" id="SSF51338">
    <property type="entry name" value="Composite domain of metallo-dependent hydrolases"/>
    <property type="match status" value="1"/>
</dbReference>
<dbReference type="GO" id="GO:0019239">
    <property type="term" value="F:deaminase activity"/>
    <property type="evidence" value="ECO:0007669"/>
    <property type="project" value="UniProtKB-ARBA"/>
</dbReference>
<dbReference type="PANTHER" id="PTHR32027:SF9">
    <property type="entry name" value="BLL3847 PROTEIN"/>
    <property type="match status" value="1"/>
</dbReference>
<keyword evidence="1" id="KW-0479">Metal-binding</keyword>
<dbReference type="SUPFAM" id="SSF51556">
    <property type="entry name" value="Metallo-dependent hydrolases"/>
    <property type="match status" value="1"/>
</dbReference>
<organism evidence="4 5">
    <name type="scientific">Rhizobium loti</name>
    <name type="common">Mesorhizobium loti</name>
    <dbReference type="NCBI Taxonomy" id="381"/>
    <lineage>
        <taxon>Bacteria</taxon>
        <taxon>Pseudomonadati</taxon>
        <taxon>Pseudomonadota</taxon>
        <taxon>Alphaproteobacteria</taxon>
        <taxon>Hyphomicrobiales</taxon>
        <taxon>Phyllobacteriaceae</taxon>
        <taxon>Mesorhizobium</taxon>
    </lineage>
</organism>
<evidence type="ECO:0000313" key="5">
    <source>
        <dbReference type="Proteomes" id="UP000093748"/>
    </source>
</evidence>
<name>A0A1A5JAI8_RHILI</name>
<comment type="caution">
    <text evidence="4">The sequence shown here is derived from an EMBL/GenBank/DDBJ whole genome shotgun (WGS) entry which is preliminary data.</text>
</comment>
<dbReference type="InterPro" id="IPR011059">
    <property type="entry name" value="Metal-dep_hydrolase_composite"/>
</dbReference>
<dbReference type="GO" id="GO:0046872">
    <property type="term" value="F:metal ion binding"/>
    <property type="evidence" value="ECO:0007669"/>
    <property type="project" value="UniProtKB-KW"/>
</dbReference>
<dbReference type="Pfam" id="PF07969">
    <property type="entry name" value="Amidohydro_3"/>
    <property type="match status" value="1"/>
</dbReference>
<dbReference type="InterPro" id="IPR052349">
    <property type="entry name" value="Metallo-hydrolase_Enzymes"/>
</dbReference>
<dbReference type="CDD" id="cd01293">
    <property type="entry name" value="Bact_CD"/>
    <property type="match status" value="1"/>
</dbReference>